<organism evidence="5 6">
    <name type="scientific">Cynara cardunculus var. scolymus</name>
    <name type="common">Globe artichoke</name>
    <name type="synonym">Cynara scolymus</name>
    <dbReference type="NCBI Taxonomy" id="59895"/>
    <lineage>
        <taxon>Eukaryota</taxon>
        <taxon>Viridiplantae</taxon>
        <taxon>Streptophyta</taxon>
        <taxon>Embryophyta</taxon>
        <taxon>Tracheophyta</taxon>
        <taxon>Spermatophyta</taxon>
        <taxon>Magnoliopsida</taxon>
        <taxon>eudicotyledons</taxon>
        <taxon>Gunneridae</taxon>
        <taxon>Pentapetalae</taxon>
        <taxon>asterids</taxon>
        <taxon>campanulids</taxon>
        <taxon>Asterales</taxon>
        <taxon>Asteraceae</taxon>
        <taxon>Carduoideae</taxon>
        <taxon>Cardueae</taxon>
        <taxon>Carduinae</taxon>
        <taxon>Cynara</taxon>
    </lineage>
</organism>
<feature type="region of interest" description="Disordered" evidence="3">
    <location>
        <begin position="33"/>
        <end position="55"/>
    </location>
</feature>
<dbReference type="EMBL" id="LEKV01002287">
    <property type="protein sequence ID" value="KVI04259.1"/>
    <property type="molecule type" value="Genomic_DNA"/>
</dbReference>
<dbReference type="PANTHER" id="PTHR46116:SF18">
    <property type="entry name" value="UBIQUITIN-CONJUGATING ENZYME E2 38 ISOFORM X1"/>
    <property type="match status" value="1"/>
</dbReference>
<dbReference type="STRING" id="59895.A0A103Y847"/>
<dbReference type="PROSITE" id="PS50127">
    <property type="entry name" value="UBC_2"/>
    <property type="match status" value="1"/>
</dbReference>
<dbReference type="Pfam" id="PF00179">
    <property type="entry name" value="UQ_con"/>
    <property type="match status" value="1"/>
</dbReference>
<dbReference type="SUPFAM" id="SSF54495">
    <property type="entry name" value="UBC-like"/>
    <property type="match status" value="1"/>
</dbReference>
<evidence type="ECO:0000313" key="5">
    <source>
        <dbReference type="EMBL" id="KVI04259.1"/>
    </source>
</evidence>
<name>A0A103Y847_CYNCS</name>
<reference evidence="5 6" key="1">
    <citation type="journal article" date="2016" name="Sci. Rep.">
        <title>The genome sequence of the outbreeding globe artichoke constructed de novo incorporating a phase-aware low-pass sequencing strategy of F1 progeny.</title>
        <authorList>
            <person name="Scaglione D."/>
            <person name="Reyes-Chin-Wo S."/>
            <person name="Acquadro A."/>
            <person name="Froenicke L."/>
            <person name="Portis E."/>
            <person name="Beitel C."/>
            <person name="Tirone M."/>
            <person name="Mauro R."/>
            <person name="Lo Monaco A."/>
            <person name="Mauromicale G."/>
            <person name="Faccioli P."/>
            <person name="Cattivelli L."/>
            <person name="Rieseberg L."/>
            <person name="Michelmore R."/>
            <person name="Lanteri S."/>
        </authorList>
    </citation>
    <scope>NUCLEOTIDE SEQUENCE [LARGE SCALE GENOMIC DNA]</scope>
    <source>
        <strain evidence="5">2C</strain>
    </source>
</reference>
<dbReference type="OMA" id="CDAMDIE"/>
<keyword evidence="1" id="KW-0808">Transferase</keyword>
<protein>
    <submittedName>
        <fullName evidence="5">Ubiquitin-conjugating enzyme, E2</fullName>
    </submittedName>
</protein>
<dbReference type="Gene3D" id="3.10.110.10">
    <property type="entry name" value="Ubiquitin Conjugating Enzyme"/>
    <property type="match status" value="1"/>
</dbReference>
<dbReference type="InterPro" id="IPR016135">
    <property type="entry name" value="UBQ-conjugating_enzyme/RWD"/>
</dbReference>
<dbReference type="GO" id="GO:0061631">
    <property type="term" value="F:ubiquitin conjugating enzyme activity"/>
    <property type="evidence" value="ECO:0007669"/>
    <property type="project" value="TreeGrafter"/>
</dbReference>
<dbReference type="Gramene" id="KVI04259">
    <property type="protein sequence ID" value="KVI04259"/>
    <property type="gene ID" value="Ccrd_017432"/>
</dbReference>
<keyword evidence="6" id="KW-1185">Reference proteome</keyword>
<evidence type="ECO:0000259" key="4">
    <source>
        <dbReference type="PROSITE" id="PS50127"/>
    </source>
</evidence>
<evidence type="ECO:0000313" key="6">
    <source>
        <dbReference type="Proteomes" id="UP000243975"/>
    </source>
</evidence>
<dbReference type="InterPro" id="IPR000608">
    <property type="entry name" value="UBC"/>
</dbReference>
<evidence type="ECO:0000256" key="1">
    <source>
        <dbReference type="ARBA" id="ARBA00022679"/>
    </source>
</evidence>
<accession>A0A103Y847</accession>
<dbReference type="AlphaFoldDB" id="A0A103Y847"/>
<keyword evidence="2" id="KW-0833">Ubl conjugation pathway</keyword>
<sequence length="341" mass="37681">MEVEINMLESEGSIGNKVKHDKDVMKPISEAITSGSLDSDMSNHGDGNDDDDDMVDDAFDFDDDDDYMFENFKEDDEAHYLSMQAQFDNVDLPPGVEASFSWLNDLPSSTSTTVGLSNSSLMDPITLSVETHDHEIPNIPFSKSKDIASSSLSVLPNIMSSSASEKEDVTEEEVKMKFDHFKLFDIVDDFADHHFNDAGFQGQRYFSLYNSSSLCVTTDTIFVRAYETRMDLLRAVVVGAAGTPYHDGLFVFDMHLPPTYPDSPPHFEDLVVGHFRSRAHAILSACRAYMEGFEVGLMVNGGEKKDGSKTFKADVGRMVNGLVSSLSKCGATNCDQFRVGS</sequence>
<evidence type="ECO:0000256" key="2">
    <source>
        <dbReference type="ARBA" id="ARBA00022786"/>
    </source>
</evidence>
<feature type="domain" description="UBC core" evidence="4">
    <location>
        <begin position="200"/>
        <end position="341"/>
    </location>
</feature>
<gene>
    <name evidence="5" type="ORF">Ccrd_017432</name>
</gene>
<evidence type="ECO:0000256" key="3">
    <source>
        <dbReference type="SAM" id="MobiDB-lite"/>
    </source>
</evidence>
<dbReference type="Proteomes" id="UP000243975">
    <property type="component" value="Unassembled WGS sequence"/>
</dbReference>
<dbReference type="PANTHER" id="PTHR46116">
    <property type="entry name" value="(E3-INDEPENDENT) E2 UBIQUITIN-CONJUGATING ENZYME"/>
    <property type="match status" value="1"/>
</dbReference>
<proteinExistence type="predicted"/>
<comment type="caution">
    <text evidence="5">The sequence shown here is derived from an EMBL/GenBank/DDBJ whole genome shotgun (WGS) entry which is preliminary data.</text>
</comment>